<sequence>MSLKPSVSNADHTQGNLDAGLVIVEYGDYQCPYCGEAYPVLKELMKEFGDQIRFVFRNFPLSEMHQYAKPAALAAEAAGLQGKFWKMHDAIYENQQFLNENLLLKLAEKLDLNISQFKADIQKQALTEKIDTDFESGVISGVNGTPSFFINGNKFNGGAEDLFQLVRENTINSTKSFLK</sequence>
<dbReference type="InterPro" id="IPR012336">
    <property type="entry name" value="Thioredoxin-like_fold"/>
</dbReference>
<gene>
    <name evidence="3" type="ORF">SAMN06265171_101843</name>
</gene>
<reference evidence="3 4" key="1">
    <citation type="submission" date="2017-05" db="EMBL/GenBank/DDBJ databases">
        <authorList>
            <person name="Varghese N."/>
            <person name="Submissions S."/>
        </authorList>
    </citation>
    <scope>NUCLEOTIDE SEQUENCE [LARGE SCALE GENOMIC DNA]</scope>
    <source>
        <strain evidence="3 4">DSM 29371</strain>
    </source>
</reference>
<feature type="domain" description="Thioredoxin" evidence="2">
    <location>
        <begin position="1"/>
        <end position="176"/>
    </location>
</feature>
<comment type="similarity">
    <text evidence="1">Belongs to the thioredoxin family. DsbA subfamily.</text>
</comment>
<dbReference type="PROSITE" id="PS51352">
    <property type="entry name" value="THIOREDOXIN_2"/>
    <property type="match status" value="1"/>
</dbReference>
<dbReference type="InterPro" id="IPR013766">
    <property type="entry name" value="Thioredoxin_domain"/>
</dbReference>
<keyword evidence="4" id="KW-1185">Reference proteome</keyword>
<dbReference type="RefSeq" id="WP_142716825.1">
    <property type="nucleotide sequence ID" value="NZ_FXTC01000001.1"/>
</dbReference>
<evidence type="ECO:0000256" key="1">
    <source>
        <dbReference type="ARBA" id="ARBA00005791"/>
    </source>
</evidence>
<evidence type="ECO:0000259" key="2">
    <source>
        <dbReference type="PROSITE" id="PS51352"/>
    </source>
</evidence>
<dbReference type="AlphaFoldDB" id="A0A521BBK0"/>
<protein>
    <submittedName>
        <fullName evidence="3">Thioredoxin</fullName>
    </submittedName>
</protein>
<organism evidence="3 4">
    <name type="scientific">Chryseobacterium rhizoplanae</name>
    <dbReference type="NCBI Taxonomy" id="1609531"/>
    <lineage>
        <taxon>Bacteria</taxon>
        <taxon>Pseudomonadati</taxon>
        <taxon>Bacteroidota</taxon>
        <taxon>Flavobacteriia</taxon>
        <taxon>Flavobacteriales</taxon>
        <taxon>Weeksellaceae</taxon>
        <taxon>Chryseobacterium group</taxon>
        <taxon>Chryseobacterium</taxon>
    </lineage>
</organism>
<name>A0A521BBK0_9FLAO</name>
<dbReference type="PANTHER" id="PTHR13887">
    <property type="entry name" value="GLUTATHIONE S-TRANSFERASE KAPPA"/>
    <property type="match status" value="1"/>
</dbReference>
<dbReference type="Pfam" id="PF13462">
    <property type="entry name" value="Thioredoxin_4"/>
    <property type="match status" value="1"/>
</dbReference>
<dbReference type="Gene3D" id="3.40.30.10">
    <property type="entry name" value="Glutaredoxin"/>
    <property type="match status" value="1"/>
</dbReference>
<evidence type="ECO:0000313" key="3">
    <source>
        <dbReference type="EMBL" id="SMO44130.1"/>
    </source>
</evidence>
<proteinExistence type="inferred from homology"/>
<accession>A0A521BBK0</accession>
<dbReference type="PANTHER" id="PTHR13887:SF55">
    <property type="entry name" value="SLR0313 PROTEIN"/>
    <property type="match status" value="1"/>
</dbReference>
<dbReference type="EMBL" id="FXTC01000001">
    <property type="protein sequence ID" value="SMO44130.1"/>
    <property type="molecule type" value="Genomic_DNA"/>
</dbReference>
<dbReference type="SUPFAM" id="SSF52833">
    <property type="entry name" value="Thioredoxin-like"/>
    <property type="match status" value="1"/>
</dbReference>
<dbReference type="Proteomes" id="UP000316916">
    <property type="component" value="Unassembled WGS sequence"/>
</dbReference>
<evidence type="ECO:0000313" key="4">
    <source>
        <dbReference type="Proteomes" id="UP000316916"/>
    </source>
</evidence>
<dbReference type="InterPro" id="IPR036249">
    <property type="entry name" value="Thioredoxin-like_sf"/>
</dbReference>